<feature type="transmembrane region" description="Helical" evidence="2">
    <location>
        <begin position="285"/>
        <end position="302"/>
    </location>
</feature>
<proteinExistence type="predicted"/>
<feature type="compositionally biased region" description="Polar residues" evidence="1">
    <location>
        <begin position="21"/>
        <end position="41"/>
    </location>
</feature>
<reference evidence="3 4" key="1">
    <citation type="submission" date="2021-06" db="EMBL/GenBank/DDBJ databases">
        <title>Actinomycetes sequencing.</title>
        <authorList>
            <person name="Shan Q."/>
        </authorList>
    </citation>
    <scope>NUCLEOTIDE SEQUENCE [LARGE SCALE GENOMIC DNA]</scope>
    <source>
        <strain evidence="3 4">NEAU-G5</strain>
    </source>
</reference>
<name>A0ABS6ASY3_9NOCA</name>
<evidence type="ECO:0000313" key="3">
    <source>
        <dbReference type="EMBL" id="MBU3061145.1"/>
    </source>
</evidence>
<accession>A0ABS6ASY3</accession>
<feature type="transmembrane region" description="Helical" evidence="2">
    <location>
        <begin position="123"/>
        <end position="145"/>
    </location>
</feature>
<feature type="transmembrane region" description="Helical" evidence="2">
    <location>
        <begin position="214"/>
        <end position="235"/>
    </location>
</feature>
<keyword evidence="2" id="KW-1133">Transmembrane helix</keyword>
<gene>
    <name evidence="3" type="ORF">KO481_06365</name>
</gene>
<sequence>MTKPTPWRASGATSRPAPAAAQTSGAISRPVTSRPQTSGATSRPVVTATQTIAAGEAVGTATQVLVEPPPAATAQEFAVATENPGTATSESVAALPPAAATPPSPSPTSFAGMPPNSARFARTWPYALAAVGCIVYFCLMFKPWLTAANWSGSVTCDAFGTIATSTSHLSLWSPYNAPGAHVNGIYALLASVLVFVAVLAAMETIRSGNPMAATIVAGAALGVTALALIDMFYLYTKIGEVQATVSSDKDLGMQLGLVVSTLRGTGSYPWPGKKVTLDTANLTDWAFISPAVVFGSSVIALVRSLDAGRRTITTAVRFVAKQVF</sequence>
<evidence type="ECO:0000256" key="2">
    <source>
        <dbReference type="SAM" id="Phobius"/>
    </source>
</evidence>
<feature type="region of interest" description="Disordered" evidence="1">
    <location>
        <begin position="82"/>
        <end position="110"/>
    </location>
</feature>
<evidence type="ECO:0000256" key="1">
    <source>
        <dbReference type="SAM" id="MobiDB-lite"/>
    </source>
</evidence>
<dbReference type="EMBL" id="JAHKNI010000002">
    <property type="protein sequence ID" value="MBU3061145.1"/>
    <property type="molecule type" value="Genomic_DNA"/>
</dbReference>
<feature type="transmembrane region" description="Helical" evidence="2">
    <location>
        <begin position="184"/>
        <end position="202"/>
    </location>
</feature>
<dbReference type="Proteomes" id="UP000733379">
    <property type="component" value="Unassembled WGS sequence"/>
</dbReference>
<keyword evidence="2" id="KW-0812">Transmembrane</keyword>
<organism evidence="3 4">
    <name type="scientific">Nocardia albiluteola</name>
    <dbReference type="NCBI Taxonomy" id="2842303"/>
    <lineage>
        <taxon>Bacteria</taxon>
        <taxon>Bacillati</taxon>
        <taxon>Actinomycetota</taxon>
        <taxon>Actinomycetes</taxon>
        <taxon>Mycobacteriales</taxon>
        <taxon>Nocardiaceae</taxon>
        <taxon>Nocardia</taxon>
    </lineage>
</organism>
<keyword evidence="4" id="KW-1185">Reference proteome</keyword>
<protein>
    <submittedName>
        <fullName evidence="3">Uncharacterized protein</fullName>
    </submittedName>
</protein>
<feature type="region of interest" description="Disordered" evidence="1">
    <location>
        <begin position="1"/>
        <end position="47"/>
    </location>
</feature>
<evidence type="ECO:0000313" key="4">
    <source>
        <dbReference type="Proteomes" id="UP000733379"/>
    </source>
</evidence>
<keyword evidence="2" id="KW-0472">Membrane</keyword>
<dbReference type="RefSeq" id="WP_215916070.1">
    <property type="nucleotide sequence ID" value="NZ_JAHKNI010000002.1"/>
</dbReference>
<comment type="caution">
    <text evidence="3">The sequence shown here is derived from an EMBL/GenBank/DDBJ whole genome shotgun (WGS) entry which is preliminary data.</text>
</comment>